<dbReference type="RefSeq" id="WP_160952622.1">
    <property type="nucleotide sequence ID" value="NZ_WWEQ01000011.1"/>
</dbReference>
<organism evidence="2 3">
    <name type="scientific">Brevibacterium rongguiense</name>
    <dbReference type="NCBI Taxonomy" id="2695267"/>
    <lineage>
        <taxon>Bacteria</taxon>
        <taxon>Bacillati</taxon>
        <taxon>Actinomycetota</taxon>
        <taxon>Actinomycetes</taxon>
        <taxon>Micrococcales</taxon>
        <taxon>Brevibacteriaceae</taxon>
        <taxon>Brevibacterium</taxon>
    </lineage>
</organism>
<accession>A0A6N9H553</accession>
<feature type="transmembrane region" description="Helical" evidence="1">
    <location>
        <begin position="246"/>
        <end position="266"/>
    </location>
</feature>
<feature type="transmembrane region" description="Helical" evidence="1">
    <location>
        <begin position="55"/>
        <end position="72"/>
    </location>
</feature>
<evidence type="ECO:0008006" key="4">
    <source>
        <dbReference type="Google" id="ProtNLM"/>
    </source>
</evidence>
<comment type="caution">
    <text evidence="2">The sequence shown here is derived from an EMBL/GenBank/DDBJ whole genome shotgun (WGS) entry which is preliminary data.</text>
</comment>
<keyword evidence="3" id="KW-1185">Reference proteome</keyword>
<dbReference type="AlphaFoldDB" id="A0A6N9H553"/>
<protein>
    <recommendedName>
        <fullName evidence="4">YfhO family protein</fullName>
    </recommendedName>
</protein>
<feature type="transmembrane region" description="Helical" evidence="1">
    <location>
        <begin position="93"/>
        <end position="111"/>
    </location>
</feature>
<feature type="transmembrane region" description="Helical" evidence="1">
    <location>
        <begin position="396"/>
        <end position="416"/>
    </location>
</feature>
<feature type="transmembrane region" description="Helical" evidence="1">
    <location>
        <begin position="145"/>
        <end position="162"/>
    </location>
</feature>
<reference evidence="2 3" key="1">
    <citation type="submission" date="2020-01" db="EMBL/GenBank/DDBJ databases">
        <authorList>
            <person name="Deng T."/>
        </authorList>
    </citation>
    <scope>NUCLEOTIDE SEQUENCE [LARGE SCALE GENOMIC DNA]</scope>
    <source>
        <strain evidence="2 3">5221</strain>
    </source>
</reference>
<keyword evidence="1" id="KW-0472">Membrane</keyword>
<feature type="transmembrane region" description="Helical" evidence="1">
    <location>
        <begin position="319"/>
        <end position="337"/>
    </location>
</feature>
<feature type="transmembrane region" description="Helical" evidence="1">
    <location>
        <begin position="168"/>
        <end position="184"/>
    </location>
</feature>
<feature type="transmembrane region" description="Helical" evidence="1">
    <location>
        <begin position="349"/>
        <end position="368"/>
    </location>
</feature>
<feature type="transmembrane region" description="Helical" evidence="1">
    <location>
        <begin position="425"/>
        <end position="443"/>
    </location>
</feature>
<dbReference type="Proteomes" id="UP000469215">
    <property type="component" value="Unassembled WGS sequence"/>
</dbReference>
<evidence type="ECO:0000256" key="1">
    <source>
        <dbReference type="SAM" id="Phobius"/>
    </source>
</evidence>
<evidence type="ECO:0000313" key="2">
    <source>
        <dbReference type="EMBL" id="MYM19188.1"/>
    </source>
</evidence>
<feature type="transmembrane region" description="Helical" evidence="1">
    <location>
        <begin position="16"/>
        <end position="35"/>
    </location>
</feature>
<feature type="transmembrane region" description="Helical" evidence="1">
    <location>
        <begin position="196"/>
        <end position="211"/>
    </location>
</feature>
<feature type="transmembrane region" description="Helical" evidence="1">
    <location>
        <begin position="217"/>
        <end position="234"/>
    </location>
</feature>
<gene>
    <name evidence="2" type="ORF">GSY69_04170</name>
</gene>
<feature type="transmembrane region" description="Helical" evidence="1">
    <location>
        <begin position="117"/>
        <end position="138"/>
    </location>
</feature>
<evidence type="ECO:0000313" key="3">
    <source>
        <dbReference type="Proteomes" id="UP000469215"/>
    </source>
</evidence>
<proteinExistence type="predicted"/>
<keyword evidence="1" id="KW-0812">Transmembrane</keyword>
<keyword evidence="1" id="KW-1133">Transmembrane helix</keyword>
<sequence>MLPRRLRPGRVPRGPLRAWLGYAAALLALTLLINGELVSAPGSRVFAENDDSSLFVWWFAHAADVAAGWFGAGSGQHGLLYATAMNAPTGANGAWNTSVLGLALPAVPLTLAFGPIVAYNVCLIAAPVVSALAAAWLLSRFTLRLPAFVGGLAYGFSTYVIAQSAGHLNLAFAPFPPLVALALVELSRSRGARRPLAIGAALGALVGWQFYVSTELLAGSFIAACALALAWLVCAPHSLVRGLRSLTAGCLVAVGIAALGGLPLVLEMTHGPGAPRGVIRPHGIWNQDLLDMIAPDRFTLFGGGTVDVGRVTGIDPSEIGGYVGLAWLVFAAVALIAAQRTRWAGPTRVAALAGVLVWLMSLGSPWLLDGEPVLRTGPFRLIELLPVLGNILPMRLAVHVTLALAFLLAIGLQLGLRARSRRRRALVAAAAAVALVAVAPATVHPRDLVIPEFYRDGAAEIPLGAQVKTLPHPMAMAVPRAAEPMLWQAVAGMRYRERGGYFVGSTAERPVTYESPPDALDDLFEAHRGGQLPAGDSAEARAAIEEVRRGGTDFVVIARDAAYPPAEPQAAADLVAAAAGTAYRETGGVYLIDLRASS</sequence>
<name>A0A6N9H553_9MICO</name>
<dbReference type="EMBL" id="WWEQ01000011">
    <property type="protein sequence ID" value="MYM19188.1"/>
    <property type="molecule type" value="Genomic_DNA"/>
</dbReference>